<dbReference type="GO" id="GO:0004620">
    <property type="term" value="F:phospholipase activity"/>
    <property type="evidence" value="ECO:0007669"/>
    <property type="project" value="TreeGrafter"/>
</dbReference>
<keyword evidence="5" id="KW-1185">Reference proteome</keyword>
<feature type="region of interest" description="Disordered" evidence="2">
    <location>
        <begin position="13"/>
        <end position="41"/>
    </location>
</feature>
<dbReference type="WBParaSite" id="ECPE_0000615301-mRNA-1">
    <property type="protein sequence ID" value="ECPE_0000615301-mRNA-1"/>
    <property type="gene ID" value="ECPE_0000615301"/>
</dbReference>
<gene>
    <name evidence="4" type="ORF">ECPE_LOCUS6140</name>
</gene>
<dbReference type="PANTHER" id="PTHR23509:SF10">
    <property type="entry name" value="LD21067P"/>
    <property type="match status" value="1"/>
</dbReference>
<organism evidence="6">
    <name type="scientific">Echinostoma caproni</name>
    <dbReference type="NCBI Taxonomy" id="27848"/>
    <lineage>
        <taxon>Eukaryota</taxon>
        <taxon>Metazoa</taxon>
        <taxon>Spiralia</taxon>
        <taxon>Lophotrochozoa</taxon>
        <taxon>Platyhelminthes</taxon>
        <taxon>Trematoda</taxon>
        <taxon>Digenea</taxon>
        <taxon>Plagiorchiida</taxon>
        <taxon>Echinostomata</taxon>
        <taxon>Echinostomatoidea</taxon>
        <taxon>Echinostomatidae</taxon>
        <taxon>Echinostoma</taxon>
    </lineage>
</organism>
<dbReference type="SMART" id="SM01127">
    <property type="entry name" value="DDHD"/>
    <property type="match status" value="1"/>
</dbReference>
<name>A0A183AGQ5_9TREM</name>
<dbReference type="OrthoDB" id="69269at2759"/>
<feature type="compositionally biased region" description="Pro residues" evidence="2">
    <location>
        <begin position="856"/>
        <end position="878"/>
    </location>
</feature>
<dbReference type="AlphaFoldDB" id="A0A183AGQ5"/>
<dbReference type="PROSITE" id="PS51043">
    <property type="entry name" value="DDHD"/>
    <property type="match status" value="1"/>
</dbReference>
<dbReference type="PANTHER" id="PTHR23509">
    <property type="entry name" value="PA-PL1 PHOSPHOLIPASE FAMILY"/>
    <property type="match status" value="1"/>
</dbReference>
<evidence type="ECO:0000256" key="2">
    <source>
        <dbReference type="SAM" id="MobiDB-lite"/>
    </source>
</evidence>
<dbReference type="Proteomes" id="UP000272942">
    <property type="component" value="Unassembled WGS sequence"/>
</dbReference>
<dbReference type="InterPro" id="IPR058055">
    <property type="entry name" value="PA-PLA1"/>
</dbReference>
<feature type="region of interest" description="Disordered" evidence="2">
    <location>
        <begin position="854"/>
        <end position="878"/>
    </location>
</feature>
<feature type="region of interest" description="Disordered" evidence="2">
    <location>
        <begin position="710"/>
        <end position="763"/>
    </location>
</feature>
<feature type="compositionally biased region" description="Low complexity" evidence="2">
    <location>
        <begin position="716"/>
        <end position="732"/>
    </location>
</feature>
<dbReference type="InterPro" id="IPR004177">
    <property type="entry name" value="DDHD_dom"/>
</dbReference>
<evidence type="ECO:0000313" key="6">
    <source>
        <dbReference type="WBParaSite" id="ECPE_0000615301-mRNA-1"/>
    </source>
</evidence>
<proteinExistence type="inferred from homology"/>
<evidence type="ECO:0000313" key="4">
    <source>
        <dbReference type="EMBL" id="VDP77522.1"/>
    </source>
</evidence>
<protein>
    <submittedName>
        <fullName evidence="6">DDHD domain-containing protein</fullName>
    </submittedName>
</protein>
<dbReference type="GO" id="GO:0005737">
    <property type="term" value="C:cytoplasm"/>
    <property type="evidence" value="ECO:0007669"/>
    <property type="project" value="TreeGrafter"/>
</dbReference>
<feature type="compositionally biased region" description="Polar residues" evidence="2">
    <location>
        <begin position="14"/>
        <end position="28"/>
    </location>
</feature>
<comment type="similarity">
    <text evidence="1">Belongs to the PA-PLA1 family.</text>
</comment>
<dbReference type="EMBL" id="UZAN01043084">
    <property type="protein sequence ID" value="VDP77522.1"/>
    <property type="molecule type" value="Genomic_DNA"/>
</dbReference>
<evidence type="ECO:0000259" key="3">
    <source>
        <dbReference type="PROSITE" id="PS51043"/>
    </source>
</evidence>
<dbReference type="Pfam" id="PF02862">
    <property type="entry name" value="DDHD"/>
    <property type="match status" value="1"/>
</dbReference>
<feature type="domain" description="DDHD" evidence="3">
    <location>
        <begin position="437"/>
        <end position="646"/>
    </location>
</feature>
<accession>A0A183AGQ5</accession>
<reference evidence="4 5" key="2">
    <citation type="submission" date="2018-11" db="EMBL/GenBank/DDBJ databases">
        <authorList>
            <consortium name="Pathogen Informatics"/>
        </authorList>
    </citation>
    <scope>NUCLEOTIDE SEQUENCE [LARGE SCALE GENOMIC DNA]</scope>
    <source>
        <strain evidence="4 5">Egypt</strain>
    </source>
</reference>
<dbReference type="GO" id="GO:0046872">
    <property type="term" value="F:metal ion binding"/>
    <property type="evidence" value="ECO:0007669"/>
    <property type="project" value="InterPro"/>
</dbReference>
<evidence type="ECO:0000313" key="5">
    <source>
        <dbReference type="Proteomes" id="UP000272942"/>
    </source>
</evidence>
<feature type="compositionally biased region" description="Polar residues" evidence="2">
    <location>
        <begin position="749"/>
        <end position="762"/>
    </location>
</feature>
<sequence>MVQYRAWPHAYGATGTTPDLQDRSSSIFPSDPARLDSHTPISEHDGRVAHVRRGLDEQLLNQLDEGEHKPIDHVFFVIHGIGTIYNLRGQGLVECVNNLRRTTRQIEQSHFPHHNNRVEFLPVMWHDGLHSDATGIDEQLSQISLRSIPKLRQFTNGTLMDILFYTSSKYCQVIVDTVATEMCRLRKLFLARNPEFTGGFSVIGHSLGSVIAFDLLSHQGQVSGVVSFDEDQSTYTGCGVEEVDFVAHPPTRPESGAVMSDHLEEVLVTDRSGRSSSFGVPNELDGWSLVGYQDSQRQVASETVQPLGLGDIVAETPQPKVEKPATEEQHVEDVSCTTGCETPRAPSVSTSVEATKLADLLSRIGLTEDQIHKAVRAWLNESLVDACPPTDRRIRTLPTLKPVASHTQATQRSFWAENHYAPMSAGFGMPVVMYPQLNFPLAGLFMLGSPLPLFLTARGIRQLSSDYQLPHCAMFFNIFHPFDPVAYRMETLLDPVFQPRAVLMPHHKGGKRLHLRLKDNLARVGSDLKSKLFQSVHSTWRTLQDFALSHRFRPSPNEGHGDDPDESHRLFSQLDIPATENEDAGSCSSEGEMNFNSQLNQGRRIDYVLQEAPLESFSDYIFALGSHAAYWESEDTALFLLTEVYAPQSVTPLLPGQKMANQSQQAQISPEISPSPSVTTLTPPPIINTMTVGPPPPPVAASTSLAALKVSRTPGASSQSETSSACSELSSQMTPTALVQQADHKLDTDSSAPRQTSLSHTSAVVKDMPSACSESMPISVSNPTSSITYVSHQLTTPESEPVAPPPLSRQQQVVTQLSPFVPPIPPPPPPPPALPPFLQPYGVPTSLPATGVAVLPPFPPPPHPHMLSQPPFPPATSF</sequence>
<reference evidence="6" key="1">
    <citation type="submission" date="2016-06" db="UniProtKB">
        <authorList>
            <consortium name="WormBaseParasite"/>
        </authorList>
    </citation>
    <scope>IDENTIFICATION</scope>
</reference>
<evidence type="ECO:0000256" key="1">
    <source>
        <dbReference type="ARBA" id="ARBA00038464"/>
    </source>
</evidence>